<dbReference type="EMBL" id="JABFTP020000144">
    <property type="protein sequence ID" value="KAL3282325.1"/>
    <property type="molecule type" value="Genomic_DNA"/>
</dbReference>
<dbReference type="AlphaFoldDB" id="A0ABD2NUJ2"/>
<evidence type="ECO:0000313" key="1">
    <source>
        <dbReference type="EMBL" id="KAL3282325.1"/>
    </source>
</evidence>
<organism evidence="1 2">
    <name type="scientific">Cryptolaemus montrouzieri</name>
    <dbReference type="NCBI Taxonomy" id="559131"/>
    <lineage>
        <taxon>Eukaryota</taxon>
        <taxon>Metazoa</taxon>
        <taxon>Ecdysozoa</taxon>
        <taxon>Arthropoda</taxon>
        <taxon>Hexapoda</taxon>
        <taxon>Insecta</taxon>
        <taxon>Pterygota</taxon>
        <taxon>Neoptera</taxon>
        <taxon>Endopterygota</taxon>
        <taxon>Coleoptera</taxon>
        <taxon>Polyphaga</taxon>
        <taxon>Cucujiformia</taxon>
        <taxon>Coccinelloidea</taxon>
        <taxon>Coccinellidae</taxon>
        <taxon>Scymninae</taxon>
        <taxon>Scymnini</taxon>
        <taxon>Cryptolaemus</taxon>
    </lineage>
</organism>
<proteinExistence type="predicted"/>
<sequence length="84" mass="9663">MTDNMLSHICEYTNRWGNAYTDIKNETYPNPSQWINITVDELQAFIGVLIASGRNRGRNYTLQKCGLNSILRPKARKSNFLARV</sequence>
<name>A0ABD2NUJ2_9CUCU</name>
<gene>
    <name evidence="1" type="ORF">HHI36_005512</name>
</gene>
<keyword evidence="2" id="KW-1185">Reference proteome</keyword>
<dbReference type="Proteomes" id="UP001516400">
    <property type="component" value="Unassembled WGS sequence"/>
</dbReference>
<evidence type="ECO:0000313" key="2">
    <source>
        <dbReference type="Proteomes" id="UP001516400"/>
    </source>
</evidence>
<reference evidence="1 2" key="1">
    <citation type="journal article" date="2021" name="BMC Biol.">
        <title>Horizontally acquired antibacterial genes associated with adaptive radiation of ladybird beetles.</title>
        <authorList>
            <person name="Li H.S."/>
            <person name="Tang X.F."/>
            <person name="Huang Y.H."/>
            <person name="Xu Z.Y."/>
            <person name="Chen M.L."/>
            <person name="Du X.Y."/>
            <person name="Qiu B.Y."/>
            <person name="Chen P.T."/>
            <person name="Zhang W."/>
            <person name="Slipinski A."/>
            <person name="Escalona H.E."/>
            <person name="Waterhouse R.M."/>
            <person name="Zwick A."/>
            <person name="Pang H."/>
        </authorList>
    </citation>
    <scope>NUCLEOTIDE SEQUENCE [LARGE SCALE GENOMIC DNA]</scope>
    <source>
        <strain evidence="1">SYSU2018</strain>
    </source>
</reference>
<comment type="caution">
    <text evidence="1">The sequence shown here is derived from an EMBL/GenBank/DDBJ whole genome shotgun (WGS) entry which is preliminary data.</text>
</comment>
<feature type="non-terminal residue" evidence="1">
    <location>
        <position position="84"/>
    </location>
</feature>
<protein>
    <submittedName>
        <fullName evidence="1">Uncharacterized protein</fullName>
    </submittedName>
</protein>
<accession>A0ABD2NUJ2</accession>